<protein>
    <recommendedName>
        <fullName evidence="3">SapB/AmfS family lantipeptide</fullName>
    </recommendedName>
</protein>
<dbReference type="NCBIfam" id="NF038159">
    <property type="entry name" value="lanthi_III_b"/>
    <property type="match status" value="1"/>
</dbReference>
<gene>
    <name evidence="1" type="ORF">HNR40_004925</name>
</gene>
<evidence type="ECO:0000313" key="1">
    <source>
        <dbReference type="EMBL" id="MBB5079439.1"/>
    </source>
</evidence>
<keyword evidence="2" id="KW-1185">Reference proteome</keyword>
<dbReference type="Pfam" id="PF19402">
    <property type="entry name" value="RamS"/>
    <property type="match status" value="1"/>
</dbReference>
<evidence type="ECO:0000313" key="2">
    <source>
        <dbReference type="Proteomes" id="UP000568380"/>
    </source>
</evidence>
<reference evidence="1 2" key="1">
    <citation type="submission" date="2020-08" db="EMBL/GenBank/DDBJ databases">
        <title>Genomic Encyclopedia of Type Strains, Phase IV (KMG-IV): sequencing the most valuable type-strain genomes for metagenomic binning, comparative biology and taxonomic classification.</title>
        <authorList>
            <person name="Goeker M."/>
        </authorList>
    </citation>
    <scope>NUCLEOTIDE SEQUENCE [LARGE SCALE GENOMIC DNA]</scope>
    <source>
        <strain evidence="1 2">DSM 45385</strain>
    </source>
</reference>
<name>A0A7W8A4P1_9ACTN</name>
<dbReference type="AlphaFoldDB" id="A0A7W8A4P1"/>
<dbReference type="EMBL" id="JACHIN010000006">
    <property type="protein sequence ID" value="MBB5079439.1"/>
    <property type="molecule type" value="Genomic_DNA"/>
</dbReference>
<comment type="caution">
    <text evidence="1">The sequence shown here is derived from an EMBL/GenBank/DDBJ whole genome shotgun (WGS) entry which is preliminary data.</text>
</comment>
<dbReference type="RefSeq" id="WP_184965044.1">
    <property type="nucleotide sequence ID" value="NZ_JACHIN010000006.1"/>
</dbReference>
<organism evidence="1 2">
    <name type="scientific">Nonomuraea endophytica</name>
    <dbReference type="NCBI Taxonomy" id="714136"/>
    <lineage>
        <taxon>Bacteria</taxon>
        <taxon>Bacillati</taxon>
        <taxon>Actinomycetota</taxon>
        <taxon>Actinomycetes</taxon>
        <taxon>Streptosporangiales</taxon>
        <taxon>Streptosporangiaceae</taxon>
        <taxon>Nonomuraea</taxon>
    </lineage>
</organism>
<proteinExistence type="predicted"/>
<accession>A0A7W8A4P1</accession>
<dbReference type="Proteomes" id="UP000568380">
    <property type="component" value="Unassembled WGS sequence"/>
</dbReference>
<evidence type="ECO:0008006" key="3">
    <source>
        <dbReference type="Google" id="ProtNLM"/>
    </source>
</evidence>
<sequence length="48" mass="5148">MTHVLDLQRLKNPDADLDRAVAGNSSVSLMMCGDSSTLSIMLCHGCHC</sequence>
<dbReference type="InterPro" id="IPR045825">
    <property type="entry name" value="RamS"/>
</dbReference>
<dbReference type="NCBIfam" id="NF033212">
    <property type="entry name" value="SapB_AmfS_lanti"/>
    <property type="match status" value="1"/>
</dbReference>